<sequence>MPRTETKHTTTFTRPGEVTYILPEPSSSTVTIILPPKSAWTSGSHWHESHTEYLRVIQGVAKVTIQNRTCTYRPSDGIITIPKFAVHEWSRVLDPEDSDVNNEELIVQEWTDPADGLKEVFFRNLNSVILERSGKGWFGSVVFMLQLWTIFHKLDNWPVILDGPFYVRWLLTHVVVGVGARLGILCGLRAVYDEYTPRELIDRRSR</sequence>
<proteinExistence type="predicted"/>
<dbReference type="Gene3D" id="2.60.120.10">
    <property type="entry name" value="Jelly Rolls"/>
    <property type="match status" value="1"/>
</dbReference>
<dbReference type="AlphaFoldDB" id="A0A1S9DWZ3"/>
<keyword evidence="1" id="KW-1133">Transmembrane helix</keyword>
<feature type="transmembrane region" description="Helical" evidence="1">
    <location>
        <begin position="136"/>
        <end position="154"/>
    </location>
</feature>
<dbReference type="Proteomes" id="UP001165205">
    <property type="component" value="Unassembled WGS sequence"/>
</dbReference>
<comment type="caution">
    <text evidence="3">The sequence shown here is derived from an EMBL/GenBank/DDBJ whole genome shotgun (WGS) entry which is preliminary data.</text>
</comment>
<reference evidence="2" key="2">
    <citation type="submission" date="2023-04" db="EMBL/GenBank/DDBJ databases">
        <title>Aspergillus oryzae NBRC 4228.</title>
        <authorList>
            <person name="Ichikawa N."/>
            <person name="Sato H."/>
            <person name="Tonouchi N."/>
        </authorList>
    </citation>
    <scope>NUCLEOTIDE SEQUENCE</scope>
    <source>
        <strain evidence="2">NBRC 4228</strain>
    </source>
</reference>
<name>A0A1S9DWZ3_ASPOZ</name>
<reference evidence="3 4" key="1">
    <citation type="submission" date="2016-10" db="EMBL/GenBank/DDBJ databases">
        <title>Genome sequencing of Aspergillus oryzae BCC7051.</title>
        <authorList>
            <person name="Thammarongtham C."/>
            <person name="Vorapreeda T."/>
            <person name="Nookaew I."/>
            <person name="Srisuk T."/>
            <person name="Land M."/>
            <person name="Jeennor S."/>
            <person name="Laoteng K."/>
        </authorList>
    </citation>
    <scope>NUCLEOTIDE SEQUENCE [LARGE SCALE GENOMIC DNA]</scope>
    <source>
        <strain evidence="3 4">BCC7051</strain>
    </source>
</reference>
<dbReference type="InterPro" id="IPR011051">
    <property type="entry name" value="RmlC_Cupin_sf"/>
</dbReference>
<dbReference type="EMBL" id="BSYA01000160">
    <property type="protein sequence ID" value="GMG35183.1"/>
    <property type="molecule type" value="Genomic_DNA"/>
</dbReference>
<organism evidence="3 4">
    <name type="scientific">Aspergillus oryzae</name>
    <name type="common">Yellow koji mold</name>
    <dbReference type="NCBI Taxonomy" id="5062"/>
    <lineage>
        <taxon>Eukaryota</taxon>
        <taxon>Fungi</taxon>
        <taxon>Dikarya</taxon>
        <taxon>Ascomycota</taxon>
        <taxon>Pezizomycotina</taxon>
        <taxon>Eurotiomycetes</taxon>
        <taxon>Eurotiomycetidae</taxon>
        <taxon>Eurotiales</taxon>
        <taxon>Aspergillaceae</taxon>
        <taxon>Aspergillus</taxon>
        <taxon>Aspergillus subgen. Circumdati</taxon>
    </lineage>
</organism>
<dbReference type="OrthoDB" id="504210at2759"/>
<dbReference type="EMBL" id="MKZY01000002">
    <property type="protein sequence ID" value="OOO13406.1"/>
    <property type="molecule type" value="Genomic_DNA"/>
</dbReference>
<protein>
    <submittedName>
        <fullName evidence="3">Cupin 2 conserved barrel domain protein</fullName>
    </submittedName>
    <submittedName>
        <fullName evidence="2">Unnamed protein product</fullName>
    </submittedName>
</protein>
<evidence type="ECO:0000313" key="2">
    <source>
        <dbReference type="EMBL" id="GMG35183.1"/>
    </source>
</evidence>
<gene>
    <name evidence="2" type="ORF">Aory04_001043000</name>
    <name evidence="3" type="ORF">OAory_01011550</name>
</gene>
<evidence type="ECO:0000313" key="3">
    <source>
        <dbReference type="EMBL" id="OOO13406.1"/>
    </source>
</evidence>
<evidence type="ECO:0000313" key="4">
    <source>
        <dbReference type="Proteomes" id="UP000190312"/>
    </source>
</evidence>
<keyword evidence="1" id="KW-0812">Transmembrane</keyword>
<feature type="transmembrane region" description="Helical" evidence="1">
    <location>
        <begin position="166"/>
        <end position="188"/>
    </location>
</feature>
<dbReference type="SUPFAM" id="SSF51182">
    <property type="entry name" value="RmlC-like cupins"/>
    <property type="match status" value="1"/>
</dbReference>
<keyword evidence="1" id="KW-0472">Membrane</keyword>
<dbReference type="InterPro" id="IPR014710">
    <property type="entry name" value="RmlC-like_jellyroll"/>
</dbReference>
<dbReference type="Proteomes" id="UP000190312">
    <property type="component" value="Unassembled WGS sequence"/>
</dbReference>
<accession>A0A1S9DWZ3</accession>
<evidence type="ECO:0000256" key="1">
    <source>
        <dbReference type="SAM" id="Phobius"/>
    </source>
</evidence>